<dbReference type="Pfam" id="PF03171">
    <property type="entry name" value="2OG-FeII_Oxy"/>
    <property type="match status" value="1"/>
</dbReference>
<dbReference type="PROSITE" id="PS51471">
    <property type="entry name" value="FE2OG_OXY"/>
    <property type="match status" value="1"/>
</dbReference>
<evidence type="ECO:0000256" key="3">
    <source>
        <dbReference type="RuleBase" id="RU003682"/>
    </source>
</evidence>
<dbReference type="Gene3D" id="2.60.120.330">
    <property type="entry name" value="B-lactam Antibiotic, Isopenicillin N Synthase, Chain"/>
    <property type="match status" value="1"/>
</dbReference>
<dbReference type="InterPro" id="IPR050231">
    <property type="entry name" value="Iron_ascorbate_oxido_reductase"/>
</dbReference>
<keyword evidence="6" id="KW-1185">Reference proteome</keyword>
<dbReference type="SUPFAM" id="SSF51197">
    <property type="entry name" value="Clavaminate synthase-like"/>
    <property type="match status" value="1"/>
</dbReference>
<dbReference type="PANTHER" id="PTHR47990">
    <property type="entry name" value="2-OXOGLUTARATE (2OG) AND FE(II)-DEPENDENT OXYGENASE SUPERFAMILY PROTEIN-RELATED"/>
    <property type="match status" value="1"/>
</dbReference>
<dbReference type="GO" id="GO:0016491">
    <property type="term" value="F:oxidoreductase activity"/>
    <property type="evidence" value="ECO:0007669"/>
    <property type="project" value="UniProtKB-KW"/>
</dbReference>
<dbReference type="GO" id="GO:0046872">
    <property type="term" value="F:metal ion binding"/>
    <property type="evidence" value="ECO:0007669"/>
    <property type="project" value="UniProtKB-KW"/>
</dbReference>
<dbReference type="InterPro" id="IPR044861">
    <property type="entry name" value="IPNS-like_FE2OG_OXY"/>
</dbReference>
<evidence type="ECO:0000256" key="1">
    <source>
        <dbReference type="ARBA" id="ARBA00022723"/>
    </source>
</evidence>
<organism evidence="5 6">
    <name type="scientific">Canavalia gladiata</name>
    <name type="common">Sword bean</name>
    <name type="synonym">Dolichos gladiatus</name>
    <dbReference type="NCBI Taxonomy" id="3824"/>
    <lineage>
        <taxon>Eukaryota</taxon>
        <taxon>Viridiplantae</taxon>
        <taxon>Streptophyta</taxon>
        <taxon>Embryophyta</taxon>
        <taxon>Tracheophyta</taxon>
        <taxon>Spermatophyta</taxon>
        <taxon>Magnoliopsida</taxon>
        <taxon>eudicotyledons</taxon>
        <taxon>Gunneridae</taxon>
        <taxon>Pentapetalae</taxon>
        <taxon>rosids</taxon>
        <taxon>fabids</taxon>
        <taxon>Fabales</taxon>
        <taxon>Fabaceae</taxon>
        <taxon>Papilionoideae</taxon>
        <taxon>50 kb inversion clade</taxon>
        <taxon>NPAAA clade</taxon>
        <taxon>indigoferoid/millettioid clade</taxon>
        <taxon>Phaseoleae</taxon>
        <taxon>Canavalia</taxon>
    </lineage>
</organism>
<keyword evidence="1 3" id="KW-0479">Metal-binding</keyword>
<dbReference type="Proteomes" id="UP001367508">
    <property type="component" value="Unassembled WGS sequence"/>
</dbReference>
<gene>
    <name evidence="5" type="ORF">VNO77_24370</name>
</gene>
<name>A0AAN9QG63_CANGL</name>
<dbReference type="InterPro" id="IPR005123">
    <property type="entry name" value="Oxoglu/Fe-dep_dioxygenase_dom"/>
</dbReference>
<evidence type="ECO:0000313" key="6">
    <source>
        <dbReference type="Proteomes" id="UP001367508"/>
    </source>
</evidence>
<dbReference type="InterPro" id="IPR027443">
    <property type="entry name" value="IPNS-like_sf"/>
</dbReference>
<evidence type="ECO:0000256" key="2">
    <source>
        <dbReference type="ARBA" id="ARBA00023004"/>
    </source>
</evidence>
<feature type="domain" description="Fe2OG dioxygenase" evidence="4">
    <location>
        <begin position="193"/>
        <end position="294"/>
    </location>
</feature>
<protein>
    <recommendedName>
        <fullName evidence="4">Fe2OG dioxygenase domain-containing protein</fullName>
    </recommendedName>
</protein>
<keyword evidence="3" id="KW-0560">Oxidoreductase</keyword>
<comment type="similarity">
    <text evidence="3">Belongs to the iron/ascorbate-dependent oxidoreductase family.</text>
</comment>
<keyword evidence="2 3" id="KW-0408">Iron</keyword>
<accession>A0AAN9QG63</accession>
<proteinExistence type="inferred from homology"/>
<dbReference type="AlphaFoldDB" id="A0AAN9QG63"/>
<sequence>MGSVSYSYQNSPSHLKHVVPLDFNSVKTVPDSHEWVVEPHASGSLPLINLSDPNAKSLIRQACEKLGAFQVINHGVPMNLLKQVELETFRLFNLPTHRKLCALRSPDGIVGYGVPRIQCYFSKLLWSEGFSMMKAPVEHAAQLWPHQPDQQTTFCNIMEEGQKEMKASTERMMKLIVESLELGPEDVKWLKGETEALFALNSYPICPEPNKAMGLGPHTDTSLLTVVYQSSCSGLQFLGDGIGWIPVHPIPGTLVVNVGDLLSILTNGRFKSVLHRAVVNDTHHRVSVAYIYGPPSDVKISPLTKLTDDDHPPLYRPVVWKDYAYAKSKHHNNTLNFFKNTKEEDP</sequence>
<evidence type="ECO:0000313" key="5">
    <source>
        <dbReference type="EMBL" id="KAK7330183.1"/>
    </source>
</evidence>
<reference evidence="5 6" key="1">
    <citation type="submission" date="2024-01" db="EMBL/GenBank/DDBJ databases">
        <title>The genomes of 5 underutilized Papilionoideae crops provide insights into root nodulation and disease resistanc.</title>
        <authorList>
            <person name="Jiang F."/>
        </authorList>
    </citation>
    <scope>NUCLEOTIDE SEQUENCE [LARGE SCALE GENOMIC DNA]</scope>
    <source>
        <strain evidence="5">LVBAO_FW01</strain>
        <tissue evidence="5">Leaves</tissue>
    </source>
</reference>
<comment type="caution">
    <text evidence="5">The sequence shown here is derived from an EMBL/GenBank/DDBJ whole genome shotgun (WGS) entry which is preliminary data.</text>
</comment>
<dbReference type="InterPro" id="IPR026992">
    <property type="entry name" value="DIOX_N"/>
</dbReference>
<dbReference type="EMBL" id="JAYMYQ010000005">
    <property type="protein sequence ID" value="KAK7330183.1"/>
    <property type="molecule type" value="Genomic_DNA"/>
</dbReference>
<evidence type="ECO:0000259" key="4">
    <source>
        <dbReference type="PROSITE" id="PS51471"/>
    </source>
</evidence>
<dbReference type="Pfam" id="PF14226">
    <property type="entry name" value="DIOX_N"/>
    <property type="match status" value="1"/>
</dbReference>